<name>A0AA49JDH5_9BACT</name>
<sequence>MIAPPGETDHLGWVKEILAEEPHLLDKVRASQSVGEADAMALLTETLRFLHLVAFYNRRLTPSLPVDLAWHECILFTRWYARFCKDKFGRFIHHHPGGKESENQRNFHKTIQLYIIHWGQPHEKIWGHQAAALYEEAQCGSCLGDANPS</sequence>
<reference evidence="1" key="2">
    <citation type="journal article" date="2024" name="Antonie Van Leeuwenhoek">
        <title>Roseihalotalea indica gen. nov., sp. nov., a halophilic Bacteroidetes from mesopelagic Southwest Indian Ocean with higher carbohydrate metabolic potential.</title>
        <authorList>
            <person name="Chen B."/>
            <person name="Zhang M."/>
            <person name="Lin D."/>
            <person name="Ye J."/>
            <person name="Tang K."/>
        </authorList>
    </citation>
    <scope>NUCLEOTIDE SEQUENCE</scope>
    <source>
        <strain evidence="1">TK19036</strain>
    </source>
</reference>
<reference evidence="1" key="1">
    <citation type="journal article" date="2023" name="Comput. Struct. Biotechnol. J.">
        <title>Discovery of a novel marine Bacteroidetes with a rich repertoire of carbohydrate-active enzymes.</title>
        <authorList>
            <person name="Chen B."/>
            <person name="Liu G."/>
            <person name="Chen Q."/>
            <person name="Wang H."/>
            <person name="Liu L."/>
            <person name="Tang K."/>
        </authorList>
    </citation>
    <scope>NUCLEOTIDE SEQUENCE</scope>
    <source>
        <strain evidence="1">TK19036</strain>
    </source>
</reference>
<organism evidence="1">
    <name type="scientific">Roseihalotalea indica</name>
    <dbReference type="NCBI Taxonomy" id="2867963"/>
    <lineage>
        <taxon>Bacteria</taxon>
        <taxon>Pseudomonadati</taxon>
        <taxon>Bacteroidota</taxon>
        <taxon>Cytophagia</taxon>
        <taxon>Cytophagales</taxon>
        <taxon>Catalimonadaceae</taxon>
        <taxon>Roseihalotalea</taxon>
    </lineage>
</organism>
<dbReference type="EMBL" id="CP120682">
    <property type="protein sequence ID" value="WKN36818.1"/>
    <property type="molecule type" value="Genomic_DNA"/>
</dbReference>
<accession>A0AA49JDH5</accession>
<dbReference type="AlphaFoldDB" id="A0AA49JDH5"/>
<protein>
    <submittedName>
        <fullName evidence="1">Uncharacterized protein</fullName>
    </submittedName>
</protein>
<proteinExistence type="predicted"/>
<gene>
    <name evidence="1" type="ORF">K4G66_31115</name>
</gene>
<evidence type="ECO:0000313" key="1">
    <source>
        <dbReference type="EMBL" id="WKN36818.1"/>
    </source>
</evidence>